<dbReference type="Proteomes" id="UP000238762">
    <property type="component" value="Unassembled WGS sequence"/>
</dbReference>
<name>A0A2T1C3N7_9CYAN</name>
<evidence type="ECO:0000313" key="2">
    <source>
        <dbReference type="Proteomes" id="UP000238762"/>
    </source>
</evidence>
<dbReference type="InterPro" id="IPR008792">
    <property type="entry name" value="PQQD"/>
</dbReference>
<evidence type="ECO:0000313" key="1">
    <source>
        <dbReference type="EMBL" id="PSB02892.1"/>
    </source>
</evidence>
<dbReference type="RefSeq" id="WP_106288702.1">
    <property type="nucleotide sequence ID" value="NZ_CAWNTC010000034.1"/>
</dbReference>
<dbReference type="Pfam" id="PF05402">
    <property type="entry name" value="PqqD"/>
    <property type="match status" value="1"/>
</dbReference>
<dbReference type="InterPro" id="IPR041881">
    <property type="entry name" value="PqqD_sf"/>
</dbReference>
<proteinExistence type="predicted"/>
<comment type="caution">
    <text evidence="1">The sequence shown here is derived from an EMBL/GenBank/DDBJ whole genome shotgun (WGS) entry which is preliminary data.</text>
</comment>
<reference evidence="1 2" key="1">
    <citation type="submission" date="2018-02" db="EMBL/GenBank/DDBJ databases">
        <authorList>
            <person name="Cohen D.B."/>
            <person name="Kent A.D."/>
        </authorList>
    </citation>
    <scope>NUCLEOTIDE SEQUENCE [LARGE SCALE GENOMIC DNA]</scope>
    <source>
        <strain evidence="1 2">CCAP 1448/3</strain>
    </source>
</reference>
<organism evidence="1 2">
    <name type="scientific">Merismopedia glauca CCAP 1448/3</name>
    <dbReference type="NCBI Taxonomy" id="1296344"/>
    <lineage>
        <taxon>Bacteria</taxon>
        <taxon>Bacillati</taxon>
        <taxon>Cyanobacteriota</taxon>
        <taxon>Cyanophyceae</taxon>
        <taxon>Synechococcales</taxon>
        <taxon>Merismopediaceae</taxon>
        <taxon>Merismopedia</taxon>
    </lineage>
</organism>
<dbReference type="OrthoDB" id="8686088at2"/>
<sequence length="148" mass="16558">MSPTFRINSPKVVHETIEGEVVVVNLDRGDYYSLAKVGADIWDGIARGISQDNLITEISHRYDGSYEEIKASIDIFIEKLQLEKLIVLESANTAAIANNGTQETPSNTIKDKAKFEPPTLEKFTDMQDLLLLDPIHEVEETGWPNAKQ</sequence>
<dbReference type="EMBL" id="PVWJ01000046">
    <property type="protein sequence ID" value="PSB02892.1"/>
    <property type="molecule type" value="Genomic_DNA"/>
</dbReference>
<dbReference type="Gene3D" id="1.10.10.1150">
    <property type="entry name" value="Coenzyme PQQ synthesis protein D (PqqD)"/>
    <property type="match status" value="1"/>
</dbReference>
<gene>
    <name evidence="1" type="ORF">C7B64_11020</name>
</gene>
<protein>
    <submittedName>
        <fullName evidence="1">Pyrroloquinoline quinone biosynthesis protein PqqD</fullName>
    </submittedName>
</protein>
<keyword evidence="2" id="KW-1185">Reference proteome</keyword>
<dbReference type="AlphaFoldDB" id="A0A2T1C3N7"/>
<accession>A0A2T1C3N7</accession>
<reference evidence="1 2" key="2">
    <citation type="submission" date="2018-03" db="EMBL/GenBank/DDBJ databases">
        <title>The ancient ancestry and fast evolution of plastids.</title>
        <authorList>
            <person name="Moore K.R."/>
            <person name="Magnabosco C."/>
            <person name="Momper L."/>
            <person name="Gold D.A."/>
            <person name="Bosak T."/>
            <person name="Fournier G.P."/>
        </authorList>
    </citation>
    <scope>NUCLEOTIDE SEQUENCE [LARGE SCALE GENOMIC DNA]</scope>
    <source>
        <strain evidence="1 2">CCAP 1448/3</strain>
    </source>
</reference>